<name>A0A8H6TSH3_MYCCL</name>
<feature type="domain" description="NAD(P)-binding" evidence="1">
    <location>
        <begin position="609"/>
        <end position="765"/>
    </location>
</feature>
<evidence type="ECO:0000313" key="5">
    <source>
        <dbReference type="Proteomes" id="UP000613580"/>
    </source>
</evidence>
<dbReference type="Proteomes" id="UP000613580">
    <property type="component" value="Unassembled WGS sequence"/>
</dbReference>
<dbReference type="EMBL" id="JACAZE010000002">
    <property type="protein sequence ID" value="KAF7320935.1"/>
    <property type="molecule type" value="Genomic_DNA"/>
</dbReference>
<feature type="domain" description="DUF4246" evidence="2">
    <location>
        <begin position="115"/>
        <end position="525"/>
    </location>
</feature>
<dbReference type="Pfam" id="PF13460">
    <property type="entry name" value="NAD_binding_10"/>
    <property type="match status" value="1"/>
</dbReference>
<accession>A0A8H6TSH3</accession>
<comment type="caution">
    <text evidence="4">The sequence shown here is derived from an EMBL/GenBank/DDBJ whole genome shotgun (WGS) entry which is preliminary data.</text>
</comment>
<reference evidence="4" key="1">
    <citation type="submission" date="2020-05" db="EMBL/GenBank/DDBJ databases">
        <title>Mycena genomes resolve the evolution of fungal bioluminescence.</title>
        <authorList>
            <person name="Tsai I.J."/>
        </authorList>
    </citation>
    <scope>NUCLEOTIDE SEQUENCE</scope>
    <source>
        <strain evidence="4">110903Hualien_Pintung</strain>
    </source>
</reference>
<feature type="domain" description="DUF4246" evidence="3">
    <location>
        <begin position="48"/>
        <end position="91"/>
    </location>
</feature>
<keyword evidence="5" id="KW-1185">Reference proteome</keyword>
<dbReference type="Pfam" id="PF21666">
    <property type="entry name" value="DUF4246_N"/>
    <property type="match status" value="1"/>
</dbReference>
<dbReference type="InterPro" id="IPR049192">
    <property type="entry name" value="DUF4246_C"/>
</dbReference>
<dbReference type="InterPro" id="IPR016040">
    <property type="entry name" value="NAD(P)-bd_dom"/>
</dbReference>
<evidence type="ECO:0000259" key="1">
    <source>
        <dbReference type="Pfam" id="PF13460"/>
    </source>
</evidence>
<evidence type="ECO:0000313" key="4">
    <source>
        <dbReference type="EMBL" id="KAF7320935.1"/>
    </source>
</evidence>
<gene>
    <name evidence="4" type="ORF">HMN09_00180200</name>
</gene>
<dbReference type="Pfam" id="PF14033">
    <property type="entry name" value="DUF4246"/>
    <property type="match status" value="1"/>
</dbReference>
<dbReference type="Gene3D" id="3.40.50.720">
    <property type="entry name" value="NAD(P)-binding Rossmann-like Domain"/>
    <property type="match status" value="1"/>
</dbReference>
<dbReference type="InterPro" id="IPR036291">
    <property type="entry name" value="NAD(P)-bd_dom_sf"/>
</dbReference>
<dbReference type="PANTHER" id="PTHR33119">
    <property type="entry name" value="IFI3P"/>
    <property type="match status" value="1"/>
</dbReference>
<proteinExistence type="predicted"/>
<sequence>MKGLTSLIRLTRQARTFSAPPTMSAPRWKPQRAKDLNLPEWVTPSPFEWHWSGPLTRSELIMCKLSWALRSKPDWQRKAADPTIRAKWRQEAADAMGEYMFESEDHVVKGPLLTEAMIDYVLDELEGHKKISDNERGVERACFEGVWYSDRILSEESREQLKIAVRVLEDIPEEEKDWHPGSNNQVLDLVHPSLYPIVYGRTHAYLPNQPRENQNFLPVWAESASQFDRKWASQKFCWMPSDLSVDADSGAVKLVSPYINNMHLAIHKPLYPIVEEVITALVPLWERVLGDVIAPDRFTVLERFSWVNSGRIQNVGCIWESYGEPSPDDEDCPEDMSYEEFADQYRAALDKNFPEANTYKGQLEEHVRPVSLRGRQIQCIVKLANIHLTPEKPEYEGGNWHVEGMMNERIVASGIYYYDQENITESKLSFRVATEEPGYHGQDDDYCMDVLYGIGRNDACVQEVGSVISKAGRLLAWPNIFQHCVSPFRLADPTKPGHRKILAVFLVDPTKEPLPSATLIPPQQLRPAGETMEEVYDSALSAAGDTSEDSNPAGKGRLPFIPRELRDLVKSHITESVMTLEEAKAYRLQLMEERTVFVVDHTEQMYQAEFNMCELDDEGSLSAALEGVDIVLSALGPRQFDHPSGTPLAHAYEGLIKLMKQHGINRLLALGTVSVEDKADRFSVVFSTIVAGANVTMHNAYKDIRALADVIRNSSLEHYTIFRVPILSNNPSREVVAGYIGDGKLKNHVTLNRAGFAAFVVAEIEKKEWDLKAPVLVSA</sequence>
<evidence type="ECO:0000259" key="2">
    <source>
        <dbReference type="Pfam" id="PF14033"/>
    </source>
</evidence>
<organism evidence="4 5">
    <name type="scientific">Mycena chlorophos</name>
    <name type="common">Agaric fungus</name>
    <name type="synonym">Agaricus chlorophos</name>
    <dbReference type="NCBI Taxonomy" id="658473"/>
    <lineage>
        <taxon>Eukaryota</taxon>
        <taxon>Fungi</taxon>
        <taxon>Dikarya</taxon>
        <taxon>Basidiomycota</taxon>
        <taxon>Agaricomycotina</taxon>
        <taxon>Agaricomycetes</taxon>
        <taxon>Agaricomycetidae</taxon>
        <taxon>Agaricales</taxon>
        <taxon>Marasmiineae</taxon>
        <taxon>Mycenaceae</taxon>
        <taxon>Mycena</taxon>
    </lineage>
</organism>
<dbReference type="OrthoDB" id="415532at2759"/>
<protein>
    <recommendedName>
        <fullName evidence="6">NAD(P)-binding domain-containing protein</fullName>
    </recommendedName>
</protein>
<dbReference type="PANTHER" id="PTHR33119:SF1">
    <property type="entry name" value="FE2OG DIOXYGENASE DOMAIN-CONTAINING PROTEIN"/>
    <property type="match status" value="1"/>
</dbReference>
<evidence type="ECO:0008006" key="6">
    <source>
        <dbReference type="Google" id="ProtNLM"/>
    </source>
</evidence>
<dbReference type="InterPro" id="IPR049207">
    <property type="entry name" value="DUF4246_N"/>
</dbReference>
<dbReference type="AlphaFoldDB" id="A0A8H6TSH3"/>
<evidence type="ECO:0000259" key="3">
    <source>
        <dbReference type="Pfam" id="PF21666"/>
    </source>
</evidence>
<dbReference type="InterPro" id="IPR025340">
    <property type="entry name" value="DUF4246"/>
</dbReference>
<dbReference type="SUPFAM" id="SSF51735">
    <property type="entry name" value="NAD(P)-binding Rossmann-fold domains"/>
    <property type="match status" value="1"/>
</dbReference>